<name>A0AAW0FDU6_9APHY</name>
<gene>
    <name evidence="1" type="ORF">QCA50_019703</name>
</gene>
<accession>A0AAW0FDU6</accession>
<sequence length="126" mass="13279">MLVGIGDSSSVGLHIMSGECSLGSVLPVVDRMEEELQGGSSSMDPNIPGDGCACWQGPGICAHSRPVSMTVAPGNITALHKEGKSPKSETKSADSLLMFTDDTFLNTEHTLFPGSGVQSLLVRRRY</sequence>
<dbReference type="EMBL" id="JASBNA010000090">
    <property type="protein sequence ID" value="KAK7677372.1"/>
    <property type="molecule type" value="Genomic_DNA"/>
</dbReference>
<dbReference type="Proteomes" id="UP001385951">
    <property type="component" value="Unassembled WGS sequence"/>
</dbReference>
<keyword evidence="2" id="KW-1185">Reference proteome</keyword>
<reference evidence="1 2" key="1">
    <citation type="submission" date="2022-09" db="EMBL/GenBank/DDBJ databases">
        <authorList>
            <person name="Palmer J.M."/>
        </authorList>
    </citation>
    <scope>NUCLEOTIDE SEQUENCE [LARGE SCALE GENOMIC DNA]</scope>
    <source>
        <strain evidence="1 2">DSM 7382</strain>
    </source>
</reference>
<dbReference type="AlphaFoldDB" id="A0AAW0FDU6"/>
<comment type="caution">
    <text evidence="1">The sequence shown here is derived from an EMBL/GenBank/DDBJ whole genome shotgun (WGS) entry which is preliminary data.</text>
</comment>
<protein>
    <submittedName>
        <fullName evidence="1">Uncharacterized protein</fullName>
    </submittedName>
</protein>
<evidence type="ECO:0000313" key="1">
    <source>
        <dbReference type="EMBL" id="KAK7677372.1"/>
    </source>
</evidence>
<proteinExistence type="predicted"/>
<evidence type="ECO:0000313" key="2">
    <source>
        <dbReference type="Proteomes" id="UP001385951"/>
    </source>
</evidence>
<organism evidence="1 2">
    <name type="scientific">Cerrena zonata</name>
    <dbReference type="NCBI Taxonomy" id="2478898"/>
    <lineage>
        <taxon>Eukaryota</taxon>
        <taxon>Fungi</taxon>
        <taxon>Dikarya</taxon>
        <taxon>Basidiomycota</taxon>
        <taxon>Agaricomycotina</taxon>
        <taxon>Agaricomycetes</taxon>
        <taxon>Polyporales</taxon>
        <taxon>Cerrenaceae</taxon>
        <taxon>Cerrena</taxon>
    </lineage>
</organism>